<keyword evidence="2" id="KW-1185">Reference proteome</keyword>
<organism evidence="1 2">
    <name type="scientific">Ohtaekwangia koreensis</name>
    <dbReference type="NCBI Taxonomy" id="688867"/>
    <lineage>
        <taxon>Bacteria</taxon>
        <taxon>Pseudomonadati</taxon>
        <taxon>Bacteroidota</taxon>
        <taxon>Cytophagia</taxon>
        <taxon>Cytophagales</taxon>
        <taxon>Fulvivirgaceae</taxon>
        <taxon>Ohtaekwangia</taxon>
    </lineage>
</organism>
<protein>
    <submittedName>
        <fullName evidence="1">Uncharacterized protein</fullName>
    </submittedName>
</protein>
<dbReference type="OrthoDB" id="1350307at2"/>
<name>A0A1T5M1F8_9BACT</name>
<reference evidence="1 2" key="1">
    <citation type="submission" date="2017-02" db="EMBL/GenBank/DDBJ databases">
        <authorList>
            <person name="Peterson S.W."/>
        </authorList>
    </citation>
    <scope>NUCLEOTIDE SEQUENCE [LARGE SCALE GENOMIC DNA]</scope>
    <source>
        <strain evidence="1 2">DSM 25262</strain>
    </source>
</reference>
<dbReference type="AlphaFoldDB" id="A0A1T5M1F8"/>
<dbReference type="RefSeq" id="WP_079688561.1">
    <property type="nucleotide sequence ID" value="NZ_FUZU01000003.1"/>
</dbReference>
<sequence>MIKYTIESSDKNHRPAVSFENEYWWLSELNSCDTNYIINDVLPNLDKVMKGELSEYEFGYDATIIDFHRDKSIISYGYDEGKLEVISSDIYAFMCEWREYLIKWDAGQ</sequence>
<dbReference type="STRING" id="688867.SAMN05660236_3990"/>
<dbReference type="EMBL" id="FUZU01000003">
    <property type="protein sequence ID" value="SKC81638.1"/>
    <property type="molecule type" value="Genomic_DNA"/>
</dbReference>
<accession>A0A1T5M1F8</accession>
<dbReference type="Proteomes" id="UP000190961">
    <property type="component" value="Unassembled WGS sequence"/>
</dbReference>
<evidence type="ECO:0000313" key="2">
    <source>
        <dbReference type="Proteomes" id="UP000190961"/>
    </source>
</evidence>
<evidence type="ECO:0000313" key="1">
    <source>
        <dbReference type="EMBL" id="SKC81638.1"/>
    </source>
</evidence>
<proteinExistence type="predicted"/>
<gene>
    <name evidence="1" type="ORF">SAMN05660236_3990</name>
</gene>